<evidence type="ECO:0000313" key="3">
    <source>
        <dbReference type="Proteomes" id="UP001262889"/>
    </source>
</evidence>
<comment type="caution">
    <text evidence="2">The sequence shown here is derived from an EMBL/GenBank/DDBJ whole genome shotgun (WGS) entry which is preliminary data.</text>
</comment>
<evidence type="ECO:0000256" key="1">
    <source>
        <dbReference type="SAM" id="SignalP"/>
    </source>
</evidence>
<gene>
    <name evidence="2" type="ORF">RM553_17850</name>
</gene>
<keyword evidence="3" id="KW-1185">Reference proteome</keyword>
<evidence type="ECO:0000313" key="2">
    <source>
        <dbReference type="EMBL" id="MDT0644709.1"/>
    </source>
</evidence>
<organism evidence="2 3">
    <name type="scientific">Autumnicola tepida</name>
    <dbReference type="NCBI Taxonomy" id="3075595"/>
    <lineage>
        <taxon>Bacteria</taxon>
        <taxon>Pseudomonadati</taxon>
        <taxon>Bacteroidota</taxon>
        <taxon>Flavobacteriia</taxon>
        <taxon>Flavobacteriales</taxon>
        <taxon>Flavobacteriaceae</taxon>
        <taxon>Autumnicola</taxon>
    </lineage>
</organism>
<evidence type="ECO:0008006" key="4">
    <source>
        <dbReference type="Google" id="ProtNLM"/>
    </source>
</evidence>
<sequence length="229" mass="25965">MKAPKNSKRNYFLLLILCIFSSSLNAQFLEKIYLEGEAVTKYSIGKESRRSIQYQDNITVNVPENSRFDAPVYGIGFSLNYRFNHSFSAGVGSGINFVKDQGHPYMANENYDKLMIPMIIKLNYDLDISENWKIVSELNGGIQLNEAAYGNSPQGFYFKEHGGMLAGVKAGIGRKVGKYAAVLKIGYEWNQLTNENSLGWYNYDGLTYNDIIEYKTNYHLLNVSLAVRL</sequence>
<dbReference type="EMBL" id="JAVRHQ010000032">
    <property type="protein sequence ID" value="MDT0644709.1"/>
    <property type="molecule type" value="Genomic_DNA"/>
</dbReference>
<dbReference type="Proteomes" id="UP001262889">
    <property type="component" value="Unassembled WGS sequence"/>
</dbReference>
<reference evidence="2 3" key="1">
    <citation type="submission" date="2023-09" db="EMBL/GenBank/DDBJ databases">
        <authorList>
            <person name="Rey-Velasco X."/>
        </authorList>
    </citation>
    <scope>NUCLEOTIDE SEQUENCE [LARGE SCALE GENOMIC DNA]</scope>
    <source>
        <strain evidence="2 3">F363</strain>
    </source>
</reference>
<keyword evidence="1" id="KW-0732">Signal</keyword>
<name>A0ABU3CED2_9FLAO</name>
<feature type="chain" id="PRO_5047061316" description="Outer membrane protein beta-barrel domain-containing protein" evidence="1">
    <location>
        <begin position="27"/>
        <end position="229"/>
    </location>
</feature>
<proteinExistence type="predicted"/>
<accession>A0ABU3CED2</accession>
<feature type="signal peptide" evidence="1">
    <location>
        <begin position="1"/>
        <end position="26"/>
    </location>
</feature>
<protein>
    <recommendedName>
        <fullName evidence="4">Outer membrane protein beta-barrel domain-containing protein</fullName>
    </recommendedName>
</protein>
<dbReference type="RefSeq" id="WP_311536323.1">
    <property type="nucleotide sequence ID" value="NZ_JAVRHQ010000032.1"/>
</dbReference>